<dbReference type="GO" id="GO:0005737">
    <property type="term" value="C:cytoplasm"/>
    <property type="evidence" value="ECO:0007669"/>
    <property type="project" value="TreeGrafter"/>
</dbReference>
<evidence type="ECO:0000313" key="3">
    <source>
        <dbReference type="Proteomes" id="UP000501346"/>
    </source>
</evidence>
<dbReference type="OrthoDB" id="10262413at2759"/>
<dbReference type="SUPFAM" id="SSF51735">
    <property type="entry name" value="NAD(P)-binding Rossmann-fold domains"/>
    <property type="match status" value="1"/>
</dbReference>
<proteinExistence type="predicted"/>
<feature type="domain" description="NAD-dependent epimerase/dehydratase" evidence="1">
    <location>
        <begin position="3"/>
        <end position="219"/>
    </location>
</feature>
<protein>
    <recommendedName>
        <fullName evidence="1">NAD-dependent epimerase/dehydratase domain-containing protein</fullName>
    </recommendedName>
</protein>
<dbReference type="Proteomes" id="UP000501346">
    <property type="component" value="Chromosome ScXII"/>
</dbReference>
<organism evidence="2 3">
    <name type="scientific">Saccharomyces pastorianus</name>
    <name type="common">Lager yeast</name>
    <name type="synonym">Saccharomyces cerevisiae x Saccharomyces eubayanus</name>
    <dbReference type="NCBI Taxonomy" id="27292"/>
    <lineage>
        <taxon>Eukaryota</taxon>
        <taxon>Fungi</taxon>
        <taxon>Dikarya</taxon>
        <taxon>Ascomycota</taxon>
        <taxon>Saccharomycotina</taxon>
        <taxon>Saccharomycetes</taxon>
        <taxon>Saccharomycetales</taxon>
        <taxon>Saccharomycetaceae</taxon>
        <taxon>Saccharomyces</taxon>
    </lineage>
</organism>
<dbReference type="InterPro" id="IPR036291">
    <property type="entry name" value="NAD(P)-bd_dom_sf"/>
</dbReference>
<dbReference type="InterPro" id="IPR051783">
    <property type="entry name" value="NAD(P)-dependent_oxidoreduct"/>
</dbReference>
<accession>A0A6C1DV70</accession>
<dbReference type="PANTHER" id="PTHR48079:SF9">
    <property type="entry name" value="PUTATIVE-RELATED"/>
    <property type="match status" value="1"/>
</dbReference>
<dbReference type="Gene3D" id="3.40.50.720">
    <property type="entry name" value="NAD(P)-binding Rossmann-like Domain"/>
    <property type="match status" value="1"/>
</dbReference>
<dbReference type="CDD" id="cd05262">
    <property type="entry name" value="SDR_a7"/>
    <property type="match status" value="1"/>
</dbReference>
<dbReference type="InterPro" id="IPR001509">
    <property type="entry name" value="Epimerase_deHydtase"/>
</dbReference>
<name>A0A6C1DV70_SACPS</name>
<evidence type="ECO:0000313" key="2">
    <source>
        <dbReference type="EMBL" id="QID80932.1"/>
    </source>
</evidence>
<gene>
    <name evidence="2" type="ORF">GRS66_003287</name>
</gene>
<sequence>MKVFVTGASGFIGSAVLSELISSGHEVVGLARSDEAAAKIKSIDPAAKILRGDLKDLEILKKGATESDGVIHLGFVHDFKNFEQCCEIDRQATVAMLESLKGSNKPFLYTNGTLSLRPNKVANEQDGIDEDSKILRAVTEQVALSYKDKGVSARIVRLPFSVHGKGDKAFVPILMNIAKAAGKSGYVGQGTNAWAAVHRLDTAPLFRLVLEKGKTGQVYHCVGEQGIPFKDIARVIGEILNVPVASIPVDDAESHFGFLTCFVTRDGPVSSEGTRKELGWQPQQIGLLEDIRANYRSN</sequence>
<dbReference type="AlphaFoldDB" id="A0A6C1DV70"/>
<reference evidence="2 3" key="1">
    <citation type="journal article" date="2019" name="BMC Genomics">
        <title>Chromosome level assembly and comparative genome analysis confirm lager-brewing yeasts originated from a single hybridization.</title>
        <authorList>
            <person name="Salazar A.N."/>
            <person name="Gorter de Vries A.R."/>
            <person name="van den Broek M."/>
            <person name="Brouwers N."/>
            <person name="de la Torre Cortes P."/>
            <person name="Kuijpers N.G.A."/>
            <person name="Daran J.G."/>
            <person name="Abeel T."/>
        </authorList>
    </citation>
    <scope>NUCLEOTIDE SEQUENCE [LARGE SCALE GENOMIC DNA]</scope>
    <source>
        <strain evidence="2 3">CBS 1483</strain>
    </source>
</reference>
<evidence type="ECO:0000259" key="1">
    <source>
        <dbReference type="Pfam" id="PF01370"/>
    </source>
</evidence>
<dbReference type="EMBL" id="CP048993">
    <property type="protein sequence ID" value="QID80932.1"/>
    <property type="molecule type" value="Genomic_DNA"/>
</dbReference>
<keyword evidence="3" id="KW-1185">Reference proteome</keyword>
<dbReference type="Pfam" id="PF01370">
    <property type="entry name" value="Epimerase"/>
    <property type="match status" value="1"/>
</dbReference>
<dbReference type="GO" id="GO:0004029">
    <property type="term" value="F:aldehyde dehydrogenase (NAD+) activity"/>
    <property type="evidence" value="ECO:0007669"/>
    <property type="project" value="TreeGrafter"/>
</dbReference>
<dbReference type="PANTHER" id="PTHR48079">
    <property type="entry name" value="PROTEIN YEEZ"/>
    <property type="match status" value="1"/>
</dbReference>